<dbReference type="Proteomes" id="UP000027219">
    <property type="component" value="Unassembled WGS sequence"/>
</dbReference>
<gene>
    <name evidence="5" type="ORF">VFDL14_19525</name>
</gene>
<sequence length="301" mass="34575">MTNKVQINTISELHQFLGLPKPTHPLVTLIDQSKITREFNEHLTLGFGLYFISLKDGANCSIGYGQTTYDFDTGTMTFFAPEQEVSIAPSEHVEDSIGWTLAFHPQLIAKSDLYGKMLDYTFFEYESNEALHLSERERTMVTDIALNIGNETEANIDKHTQSLICSNIELLLRYCNRFYDRQFIVRADLNHDHIHRLSKLLADYYQGDRPFELGIPTVQYCGKELGLSPYYLSDLLKKETGKNALEHIHLFVIERAKTLMAETEHSITQIGYELGFEYPQHFSKLFKAKTGVSPREFRSSI</sequence>
<name>A0A066UI59_9VIBR</name>
<dbReference type="GO" id="GO:0043565">
    <property type="term" value="F:sequence-specific DNA binding"/>
    <property type="evidence" value="ECO:0007669"/>
    <property type="project" value="InterPro"/>
</dbReference>
<reference evidence="5 6" key="1">
    <citation type="submission" date="2014-02" db="EMBL/GenBank/DDBJ databases">
        <title>Vibrio fortis Dalian14 Genome Sequencing.</title>
        <authorList>
            <person name="Wang Y."/>
            <person name="Song L."/>
            <person name="Liu G."/>
            <person name="Ding J."/>
        </authorList>
    </citation>
    <scope>NUCLEOTIDE SEQUENCE [LARGE SCALE GENOMIC DNA]</scope>
    <source>
        <strain evidence="5 6">Dalian14</strain>
    </source>
</reference>
<evidence type="ECO:0000256" key="1">
    <source>
        <dbReference type="ARBA" id="ARBA00023015"/>
    </source>
</evidence>
<dbReference type="PANTHER" id="PTHR43280">
    <property type="entry name" value="ARAC-FAMILY TRANSCRIPTIONAL REGULATOR"/>
    <property type="match status" value="1"/>
</dbReference>
<keyword evidence="1" id="KW-0805">Transcription regulation</keyword>
<dbReference type="PANTHER" id="PTHR43280:SF32">
    <property type="entry name" value="TRANSCRIPTIONAL REGULATORY PROTEIN"/>
    <property type="match status" value="1"/>
</dbReference>
<dbReference type="SUPFAM" id="SSF46689">
    <property type="entry name" value="Homeodomain-like"/>
    <property type="match status" value="1"/>
</dbReference>
<dbReference type="STRING" id="212667.VFDL14_19525"/>
<keyword evidence="3" id="KW-0804">Transcription</keyword>
<keyword evidence="6" id="KW-1185">Reference proteome</keyword>
<evidence type="ECO:0000313" key="6">
    <source>
        <dbReference type="Proteomes" id="UP000027219"/>
    </source>
</evidence>
<proteinExistence type="predicted"/>
<organism evidence="5 6">
    <name type="scientific">Vibrio fortis</name>
    <dbReference type="NCBI Taxonomy" id="212667"/>
    <lineage>
        <taxon>Bacteria</taxon>
        <taxon>Pseudomonadati</taxon>
        <taxon>Pseudomonadota</taxon>
        <taxon>Gammaproteobacteria</taxon>
        <taxon>Vibrionales</taxon>
        <taxon>Vibrionaceae</taxon>
        <taxon>Vibrio</taxon>
    </lineage>
</organism>
<feature type="domain" description="HTH araC/xylS-type" evidence="4">
    <location>
        <begin position="195"/>
        <end position="300"/>
    </location>
</feature>
<protein>
    <submittedName>
        <fullName evidence="5">AraC family transcriptional regulator</fullName>
    </submittedName>
</protein>
<dbReference type="AlphaFoldDB" id="A0A066UI59"/>
<dbReference type="InterPro" id="IPR020449">
    <property type="entry name" value="Tscrpt_reg_AraC-type_HTH"/>
</dbReference>
<dbReference type="EMBL" id="JFFR01000027">
    <property type="protein sequence ID" value="KDN27101.1"/>
    <property type="molecule type" value="Genomic_DNA"/>
</dbReference>
<dbReference type="Pfam" id="PF12833">
    <property type="entry name" value="HTH_18"/>
    <property type="match status" value="1"/>
</dbReference>
<keyword evidence="2" id="KW-0238">DNA-binding</keyword>
<comment type="caution">
    <text evidence="5">The sequence shown here is derived from an EMBL/GenBank/DDBJ whole genome shotgun (WGS) entry which is preliminary data.</text>
</comment>
<evidence type="ECO:0000256" key="3">
    <source>
        <dbReference type="ARBA" id="ARBA00023163"/>
    </source>
</evidence>
<dbReference type="SMART" id="SM00342">
    <property type="entry name" value="HTH_ARAC"/>
    <property type="match status" value="1"/>
</dbReference>
<accession>A0A066UI59</accession>
<dbReference type="InterPro" id="IPR009057">
    <property type="entry name" value="Homeodomain-like_sf"/>
</dbReference>
<dbReference type="PROSITE" id="PS01124">
    <property type="entry name" value="HTH_ARAC_FAMILY_2"/>
    <property type="match status" value="1"/>
</dbReference>
<evidence type="ECO:0000256" key="2">
    <source>
        <dbReference type="ARBA" id="ARBA00023125"/>
    </source>
</evidence>
<dbReference type="InterPro" id="IPR018060">
    <property type="entry name" value="HTH_AraC"/>
</dbReference>
<dbReference type="OrthoDB" id="345413at2"/>
<dbReference type="PRINTS" id="PR00032">
    <property type="entry name" value="HTHARAC"/>
</dbReference>
<evidence type="ECO:0000313" key="5">
    <source>
        <dbReference type="EMBL" id="KDN27101.1"/>
    </source>
</evidence>
<dbReference type="GO" id="GO:0003700">
    <property type="term" value="F:DNA-binding transcription factor activity"/>
    <property type="evidence" value="ECO:0007669"/>
    <property type="project" value="InterPro"/>
</dbReference>
<dbReference type="RefSeq" id="WP_032552465.1">
    <property type="nucleotide sequence ID" value="NZ_JFFR01000027.1"/>
</dbReference>
<dbReference type="Gene3D" id="1.10.10.60">
    <property type="entry name" value="Homeodomain-like"/>
    <property type="match status" value="2"/>
</dbReference>
<evidence type="ECO:0000259" key="4">
    <source>
        <dbReference type="PROSITE" id="PS01124"/>
    </source>
</evidence>